<gene>
    <name evidence="1" type="ORF">M0654_06100</name>
</gene>
<evidence type="ECO:0000313" key="2">
    <source>
        <dbReference type="Proteomes" id="UP001202827"/>
    </source>
</evidence>
<sequence>MPAVSEVGFQEVSREDGFHRLFEHDVHSSPTAKMETLRGLISQQGYTPQGMNWRLLLLEWQYDLDILFGNVRNWMSYVDRQFDPEATKPEQPGDGQAH</sequence>
<organism evidence="1 2">
    <name type="scientific">Neorhizobium turbinariae</name>
    <dbReference type="NCBI Taxonomy" id="2937795"/>
    <lineage>
        <taxon>Bacteria</taxon>
        <taxon>Pseudomonadati</taxon>
        <taxon>Pseudomonadota</taxon>
        <taxon>Alphaproteobacteria</taxon>
        <taxon>Hyphomicrobiales</taxon>
        <taxon>Rhizobiaceae</taxon>
        <taxon>Rhizobium/Agrobacterium group</taxon>
        <taxon>Neorhizobium</taxon>
    </lineage>
</organism>
<dbReference type="RefSeq" id="WP_248682271.1">
    <property type="nucleotide sequence ID" value="NZ_JALPRY010000007.1"/>
</dbReference>
<dbReference type="EMBL" id="JALPRY010000007">
    <property type="protein sequence ID" value="MCK8779555.1"/>
    <property type="molecule type" value="Genomic_DNA"/>
</dbReference>
<keyword evidence="2" id="KW-1185">Reference proteome</keyword>
<protein>
    <submittedName>
        <fullName evidence="1">Uncharacterized protein</fullName>
    </submittedName>
</protein>
<name>A0ABT0INW3_9HYPH</name>
<reference evidence="1 2" key="1">
    <citation type="submission" date="2022-04" db="EMBL/GenBank/DDBJ databases">
        <title>Rhizobium coralii sp. nov., isolated from coral Turbinaria peltata.</title>
        <authorList>
            <person name="Sun H."/>
        </authorList>
    </citation>
    <scope>NUCLEOTIDE SEQUENCE [LARGE SCALE GENOMIC DNA]</scope>
    <source>
        <strain evidence="1 2">NTR19</strain>
    </source>
</reference>
<proteinExistence type="predicted"/>
<comment type="caution">
    <text evidence="1">The sequence shown here is derived from an EMBL/GenBank/DDBJ whole genome shotgun (WGS) entry which is preliminary data.</text>
</comment>
<accession>A0ABT0INW3</accession>
<dbReference type="Proteomes" id="UP001202827">
    <property type="component" value="Unassembled WGS sequence"/>
</dbReference>
<evidence type="ECO:0000313" key="1">
    <source>
        <dbReference type="EMBL" id="MCK8779555.1"/>
    </source>
</evidence>